<evidence type="ECO:0000256" key="3">
    <source>
        <dbReference type="PROSITE-ProRule" id="PRU00221"/>
    </source>
</evidence>
<feature type="repeat" description="WD" evidence="3">
    <location>
        <begin position="1721"/>
        <end position="1753"/>
    </location>
</feature>
<dbReference type="PROSITE" id="PS50294">
    <property type="entry name" value="WD_REPEATS_REGION"/>
    <property type="match status" value="11"/>
</dbReference>
<dbReference type="Pfam" id="PF00400">
    <property type="entry name" value="WD40"/>
    <property type="match status" value="12"/>
</dbReference>
<dbReference type="Gene3D" id="3.40.50.300">
    <property type="entry name" value="P-loop containing nucleotide triphosphate hydrolases"/>
    <property type="match status" value="1"/>
</dbReference>
<feature type="repeat" description="WD" evidence="3">
    <location>
        <begin position="1495"/>
        <end position="1536"/>
    </location>
</feature>
<dbReference type="InterPro" id="IPR056884">
    <property type="entry name" value="NPHP3-like_N"/>
</dbReference>
<feature type="compositionally biased region" description="Polar residues" evidence="4">
    <location>
        <begin position="1"/>
        <end position="14"/>
    </location>
</feature>
<gene>
    <name evidence="6" type="ORF">Vretifemale_1046</name>
    <name evidence="7" type="ORF">Vretimale_3492</name>
</gene>
<dbReference type="PROSITE" id="PS00678">
    <property type="entry name" value="WD_REPEATS_1"/>
    <property type="match status" value="3"/>
</dbReference>
<sequence>MGCAASTTARTQVDTGAGVHEDDLEDKTTEKEKRKVLPEQLNKNLPDIGSLSGSLNASAALLKTTELTSVQEFDIKPVHSMVEKRRSSVHSQNMAPTPAEFATAFRAAPLNALPGLPATDSPPLSPASATSLPLLRLGAETPASTRPSVLPLGTSSSTLPPALGSSHHSPTGAQGSMVLPEADQEGAVSPIIRGPLPPVDARRRGSVGLLNASMRTTTDGNLEAGIHGSGELLFNKPGPRPSADGNFSGCGSCSPVVAGTHVLRGGGGGGGGSPLLVGLSGSSASNSPGTALFRVSTNVTGILKTSGVGGPISPGSSGGLTTGAGHHGLSSARGGGGGGGARNILLKEACKTTYVMERVDDDLADEDFLSDDGDGNIVGGSDGRLRAPSLAPIRMESISEPQQPDDILAGPSFRMGSQTLLVRKSLLAPSKTLLSGDSQACLGVAHNGLPPVKQTGHRSIGSRSVGMRPEMSFAISARDVATPHIMRGRRTSTSACQGPHRAESAVSTVTAHGPAAGVGPDSGCGSRLSHVSLEPEGVPDDVPGSAGDVDPGRASKRPPKRGGKEWDARNARWRRASMFESSAHCAVSLRFLRKLLTEHVMPLADRLKVPLGQVTTLMVNEMVVKELTRGEQCRLVDVPGLVPMEDVGEPDYFISHAWGNPFAHLVQCVCDHLSGALESTKVWIDIAAVNQHPSDQQQDDLANLRNAIYKSKATLMCLDVTGAPLKRVWCLYECDNTITIHGPDRLVLLTPNFSVKDMASVFTSINVVDAGAYKQSDKDKILEDIIDHHGSYTAFDNKLKLLFLLEPLDMQADLEALLEGTGGAQEYDFSPLQMWLTSPRSPQVCVISGPAGSGKSTISAALCWDEKARLRREKTLARGRVHLNGAKLARQISGLEVTSDPIVHAYHFCKYSDVRRQSPIRIVKTLAYQLAQRLPLLRTYYAGLDLGEIQQLHQASTAFRLLLLKPLTTLLPRDEQVVVLIDAMDEADSPSQLPLDNSVLQLMLHQLSCLPRNVRVITSTRSAPHLMGPLRRKFNGALELTPTMVRKRETTLTSLERRLTSRFGATVSAAVMSRASGETNLVYYSVVMLLDPPLDTVPVDLPTCYNAVFSAAWPKLSAQQRSEALRVLQVLMAAREPLQLSLLAGLGLDHVLELLPGWGTLLYEREYRVFTLHKSLHDWLSDPSLAGEFYAEPRIGHATLGRYLFNAAHPLPSYGSKYLVTHLLAAEQLKELLDQVVTDLDHLEAVCRVGYVFRLHAELAAAEPKSRAVADVVRWLGLNSHVLWAHPSAVVQLANEAPNSSTFMVALRRPRRSSTITTEILCAAEGALKGTAAAYGAAAGAGPPVTLLNKRRSWPAQLSILAQHHRAVNSVSFNPAGTLLASGSEDRSVRVWDPLTGEQKAVLFGHLGQVLGVAFSPNGAYIASASVDSTVRLWDASTGEEKAELAGHVDWVRDVAFAPAGAPGVPGRLLASCGDDKSVKLWDLAGPQPQLRYTMLGHTDIVSSVCWMPDGRLIASASTDLSIRLWDPTTGRQAGRALVAHKFPVTCVCFSPDGKLLASGSHDKLILLWDMAACLDGGSGPGLNAMPAGELAGHVDKVLCVNFSPDGKLLVSASADGSMRLWSVAERRTRGLLLGHASNVVAAAFAPGGHLVASAASDNTVRLWDPRVATESGSIEESYASHMDMVTHVAFSPSGHTVASAGADWTVRLWDPSDGNHRTMLQGHTDVVRCVAFSPTGHLLASASSDWTVRLWDPVSKVEKALLAGHQDRVLAVTWAPNSRMLASACHSGNIIIWDAISLTSIRQLKGHAAPVHALAFSPNSKVLASGSADKTVRLWQPQLGEQQVLIRGHMGAVMSLEYDVSGKLLASSSLEEKMVRVWDPASGTLLCIISNAALCSPGPFSMYSLARHAPCVRAIALKPRLAASGSGSAAAAGGGGVASSGAARPVSPGTAFGRMPSFTPSHLLQPSMTMRLERNSPNGLVIGGPPATDYTFTFNRPMTPVLAGFGGAAGGAGSLSPRDGGAGTPPVLQTAMSMRSSLSSLDEIPRLMELVSEADNPIVPIFTPFVSPKSVAIHGNKVVMSDGPHMYFYESNEGKLVGWKSRIQSAGL</sequence>
<dbReference type="Gene3D" id="2.130.10.10">
    <property type="entry name" value="YVTN repeat-like/Quinoprotein amine dehydrogenase"/>
    <property type="match status" value="4"/>
</dbReference>
<dbReference type="InterPro" id="IPR001680">
    <property type="entry name" value="WD40_rpt"/>
</dbReference>
<name>A0A8J4BVW4_9CHLO</name>
<dbReference type="Pfam" id="PF24883">
    <property type="entry name" value="NPHP3_N"/>
    <property type="match status" value="1"/>
</dbReference>
<dbReference type="EMBL" id="BNCQ01000005">
    <property type="protein sequence ID" value="GIL97921.1"/>
    <property type="molecule type" value="Genomic_DNA"/>
</dbReference>
<feature type="region of interest" description="Disordered" evidence="4">
    <location>
        <begin position="1"/>
        <end position="34"/>
    </location>
</feature>
<dbReference type="Proteomes" id="UP000747110">
    <property type="component" value="Unassembled WGS sequence"/>
</dbReference>
<reference evidence="6" key="1">
    <citation type="journal article" date="2021" name="Proc. Natl. Acad. Sci. U.S.A.">
        <title>Three genomes in the algal genus Volvox reveal the fate of a haploid sex-determining region after a transition to homothallism.</title>
        <authorList>
            <person name="Yamamoto K."/>
            <person name="Hamaji T."/>
            <person name="Kawai-Toyooka H."/>
            <person name="Matsuzaki R."/>
            <person name="Takahashi F."/>
            <person name="Nishimura Y."/>
            <person name="Kawachi M."/>
            <person name="Noguchi H."/>
            <person name="Minakuchi Y."/>
            <person name="Umen J.G."/>
            <person name="Toyoda A."/>
            <person name="Nozaki H."/>
        </authorList>
    </citation>
    <scope>NUCLEOTIDE SEQUENCE</scope>
    <source>
        <strain evidence="7">NIES-3785</strain>
        <strain evidence="6">NIES-3786</strain>
    </source>
</reference>
<feature type="repeat" description="WD" evidence="3">
    <location>
        <begin position="1403"/>
        <end position="1444"/>
    </location>
</feature>
<feature type="compositionally biased region" description="Polar residues" evidence="4">
    <location>
        <begin position="143"/>
        <end position="159"/>
    </location>
</feature>
<dbReference type="SMART" id="SM00320">
    <property type="entry name" value="WD40"/>
    <property type="match status" value="12"/>
</dbReference>
<dbReference type="PANTHER" id="PTHR19879">
    <property type="entry name" value="TRANSCRIPTION INITIATION FACTOR TFIID"/>
    <property type="match status" value="1"/>
</dbReference>
<feature type="region of interest" description="Disordered" evidence="4">
    <location>
        <begin position="143"/>
        <end position="177"/>
    </location>
</feature>
<evidence type="ECO:0000313" key="7">
    <source>
        <dbReference type="EMBL" id="GIL97921.1"/>
    </source>
</evidence>
<dbReference type="InterPro" id="IPR027417">
    <property type="entry name" value="P-loop_NTPase"/>
</dbReference>
<organism evidence="6 8">
    <name type="scientific">Volvox reticuliferus</name>
    <dbReference type="NCBI Taxonomy" id="1737510"/>
    <lineage>
        <taxon>Eukaryota</taxon>
        <taxon>Viridiplantae</taxon>
        <taxon>Chlorophyta</taxon>
        <taxon>core chlorophytes</taxon>
        <taxon>Chlorophyceae</taxon>
        <taxon>CS clade</taxon>
        <taxon>Chlamydomonadales</taxon>
        <taxon>Volvocaceae</taxon>
        <taxon>Volvox</taxon>
    </lineage>
</organism>
<evidence type="ECO:0000313" key="6">
    <source>
        <dbReference type="EMBL" id="GIL70196.1"/>
    </source>
</evidence>
<keyword evidence="2" id="KW-0677">Repeat</keyword>
<evidence type="ECO:0000313" key="8">
    <source>
        <dbReference type="Proteomes" id="UP000747110"/>
    </source>
</evidence>
<proteinExistence type="predicted"/>
<dbReference type="InterPro" id="IPR019775">
    <property type="entry name" value="WD40_repeat_CS"/>
</dbReference>
<evidence type="ECO:0000256" key="4">
    <source>
        <dbReference type="SAM" id="MobiDB-lite"/>
    </source>
</evidence>
<feature type="repeat" description="WD" evidence="3">
    <location>
        <begin position="1361"/>
        <end position="1402"/>
    </location>
</feature>
<evidence type="ECO:0000256" key="2">
    <source>
        <dbReference type="ARBA" id="ARBA00022737"/>
    </source>
</evidence>
<feature type="repeat" description="WD" evidence="3">
    <location>
        <begin position="1763"/>
        <end position="1804"/>
    </location>
</feature>
<feature type="region of interest" description="Disordered" evidence="4">
    <location>
        <begin position="507"/>
        <end position="569"/>
    </location>
</feature>
<dbReference type="PANTHER" id="PTHR19879:SF9">
    <property type="entry name" value="TRANSCRIPTION INITIATION FACTOR TFIID SUBUNIT 5"/>
    <property type="match status" value="1"/>
</dbReference>
<evidence type="ECO:0000259" key="5">
    <source>
        <dbReference type="Pfam" id="PF24883"/>
    </source>
</evidence>
<feature type="compositionally biased region" description="Gly residues" evidence="4">
    <location>
        <begin position="310"/>
        <end position="326"/>
    </location>
</feature>
<dbReference type="InterPro" id="IPR020472">
    <property type="entry name" value="WD40_PAC1"/>
</dbReference>
<feature type="repeat" description="WD" evidence="3">
    <location>
        <begin position="1679"/>
        <end position="1720"/>
    </location>
</feature>
<keyword evidence="1 3" id="KW-0853">WD repeat</keyword>
<feature type="repeat" description="WD" evidence="3">
    <location>
        <begin position="1591"/>
        <end position="1632"/>
    </location>
</feature>
<feature type="repeat" description="WD" evidence="3">
    <location>
        <begin position="1633"/>
        <end position="1665"/>
    </location>
</feature>
<feature type="repeat" description="WD" evidence="3">
    <location>
        <begin position="1445"/>
        <end position="1484"/>
    </location>
</feature>
<protein>
    <recommendedName>
        <fullName evidence="5">Nephrocystin 3-like N-terminal domain-containing protein</fullName>
    </recommendedName>
</protein>
<dbReference type="PRINTS" id="PR00320">
    <property type="entry name" value="GPROTEINBRPT"/>
</dbReference>
<dbReference type="Proteomes" id="UP000722791">
    <property type="component" value="Unassembled WGS sequence"/>
</dbReference>
<feature type="repeat" description="WD" evidence="3">
    <location>
        <begin position="1805"/>
        <end position="1837"/>
    </location>
</feature>
<keyword evidence="8" id="KW-1185">Reference proteome</keyword>
<dbReference type="OrthoDB" id="674604at2759"/>
<feature type="region of interest" description="Disordered" evidence="4">
    <location>
        <begin position="1935"/>
        <end position="1960"/>
    </location>
</feature>
<evidence type="ECO:0000256" key="1">
    <source>
        <dbReference type="ARBA" id="ARBA00022574"/>
    </source>
</evidence>
<dbReference type="SUPFAM" id="SSF52540">
    <property type="entry name" value="P-loop containing nucleoside triphosphate hydrolases"/>
    <property type="match status" value="1"/>
</dbReference>
<dbReference type="CDD" id="cd00200">
    <property type="entry name" value="WD40"/>
    <property type="match status" value="2"/>
</dbReference>
<dbReference type="InterPro" id="IPR036322">
    <property type="entry name" value="WD40_repeat_dom_sf"/>
</dbReference>
<feature type="repeat" description="WD" evidence="3">
    <location>
        <begin position="1538"/>
        <end position="1571"/>
    </location>
</feature>
<feature type="region of interest" description="Disordered" evidence="4">
    <location>
        <begin position="310"/>
        <end position="337"/>
    </location>
</feature>
<comment type="caution">
    <text evidence="6">The sequence shown here is derived from an EMBL/GenBank/DDBJ whole genome shotgun (WGS) entry which is preliminary data.</text>
</comment>
<feature type="domain" description="Nephrocystin 3-like N-terminal" evidence="5">
    <location>
        <begin position="832"/>
        <end position="1021"/>
    </location>
</feature>
<dbReference type="EMBL" id="BNCP01000002">
    <property type="protein sequence ID" value="GIL70196.1"/>
    <property type="molecule type" value="Genomic_DNA"/>
</dbReference>
<dbReference type="SUPFAM" id="SSF50978">
    <property type="entry name" value="WD40 repeat-like"/>
    <property type="match status" value="2"/>
</dbReference>
<dbReference type="PROSITE" id="PS50082">
    <property type="entry name" value="WD_REPEATS_2"/>
    <property type="match status" value="11"/>
</dbReference>
<dbReference type="InterPro" id="IPR015943">
    <property type="entry name" value="WD40/YVTN_repeat-like_dom_sf"/>
</dbReference>
<accession>A0A8J4BVW4</accession>